<dbReference type="EMBL" id="CP000733">
    <property type="protein sequence ID" value="ACI23146.1"/>
    <property type="molecule type" value="Genomic_DNA"/>
</dbReference>
<dbReference type="Proteomes" id="UP000008555">
    <property type="component" value="Chromosome"/>
</dbReference>
<gene>
    <name evidence="1" type="ORF">CBUD_1127a</name>
</gene>
<dbReference type="KEGG" id="cbd:CBUD_1127a"/>
<organism evidence="1 2">
    <name type="scientific">Coxiella burnetii (strain Dugway 5J108-111)</name>
    <dbReference type="NCBI Taxonomy" id="434922"/>
    <lineage>
        <taxon>Bacteria</taxon>
        <taxon>Pseudomonadati</taxon>
        <taxon>Pseudomonadota</taxon>
        <taxon>Gammaproteobacteria</taxon>
        <taxon>Legionellales</taxon>
        <taxon>Coxiellaceae</taxon>
        <taxon>Coxiella</taxon>
    </lineage>
</organism>
<proteinExistence type="predicted"/>
<dbReference type="RefSeq" id="WP_010957907.1">
    <property type="nucleotide sequence ID" value="NC_009727.1"/>
</dbReference>
<protein>
    <submittedName>
        <fullName evidence="1">Uncharacterized protein</fullName>
    </submittedName>
</protein>
<evidence type="ECO:0000313" key="1">
    <source>
        <dbReference type="EMBL" id="ACI23146.1"/>
    </source>
</evidence>
<accession>B5XHC6</accession>
<dbReference type="HOGENOM" id="CLU_3381432_0_0_6"/>
<reference evidence="1 2" key="1">
    <citation type="journal article" date="2009" name="Infect. Immun.">
        <title>Comparative genomics reveal extensive transposon-mediated genomic plasticity and diversity among potential effector proteins within the genus Coxiella.</title>
        <authorList>
            <person name="Beare P.A."/>
            <person name="Unsworth N."/>
            <person name="Andoh M."/>
            <person name="Voth D.E."/>
            <person name="Omsland A."/>
            <person name="Gilk S.D."/>
            <person name="Williams K.P."/>
            <person name="Sobral B.W."/>
            <person name="Kupko J.J.III."/>
            <person name="Porcella S.F."/>
            <person name="Samuel J.E."/>
            <person name="Heinzen R.A."/>
        </authorList>
    </citation>
    <scope>NUCLEOTIDE SEQUENCE [LARGE SCALE GENOMIC DNA]</scope>
    <source>
        <strain evidence="1 2">Dugway 5J108-111</strain>
    </source>
</reference>
<evidence type="ECO:0000313" key="2">
    <source>
        <dbReference type="Proteomes" id="UP000008555"/>
    </source>
</evidence>
<sequence>MVYHFYKSIACHLSGGRRKPLAVFIIIYQNYTR</sequence>
<name>B5XHC6_COXBN</name>
<dbReference type="AlphaFoldDB" id="B5XHC6"/>